<accession>E9FZT8</accession>
<keyword evidence="2" id="KW-1185">Reference proteome</keyword>
<sequence length="97" mass="10808">MAAVCMTTVSARFWQVGDNGLVRWDYNCHFVGNVIDNKPSSGEQCGGICISNSQCTHFTHANGYCYLKRHTGNWRETDDTANTCGFIPGRSAQNERK</sequence>
<dbReference type="Proteomes" id="UP000000305">
    <property type="component" value="Unassembled WGS sequence"/>
</dbReference>
<proteinExistence type="predicted"/>
<dbReference type="Gene3D" id="3.50.4.10">
    <property type="entry name" value="Hepatocyte Growth Factor"/>
    <property type="match status" value="1"/>
</dbReference>
<dbReference type="KEGG" id="dpx:DAPPUDRAFT_236051"/>
<dbReference type="HOGENOM" id="CLU_149565_1_0_1"/>
<dbReference type="OrthoDB" id="6349658at2759"/>
<name>E9FZT8_DAPPU</name>
<organism evidence="1 2">
    <name type="scientific">Daphnia pulex</name>
    <name type="common">Water flea</name>
    <dbReference type="NCBI Taxonomy" id="6669"/>
    <lineage>
        <taxon>Eukaryota</taxon>
        <taxon>Metazoa</taxon>
        <taxon>Ecdysozoa</taxon>
        <taxon>Arthropoda</taxon>
        <taxon>Crustacea</taxon>
        <taxon>Branchiopoda</taxon>
        <taxon>Diplostraca</taxon>
        <taxon>Cladocera</taxon>
        <taxon>Anomopoda</taxon>
        <taxon>Daphniidae</taxon>
        <taxon>Daphnia</taxon>
    </lineage>
</organism>
<evidence type="ECO:0000313" key="2">
    <source>
        <dbReference type="Proteomes" id="UP000000305"/>
    </source>
</evidence>
<dbReference type="EMBL" id="GL732528">
    <property type="protein sequence ID" value="EFX87110.1"/>
    <property type="molecule type" value="Genomic_DNA"/>
</dbReference>
<protein>
    <recommendedName>
        <fullName evidence="3">Apple domain-containing protein</fullName>
    </recommendedName>
</protein>
<evidence type="ECO:0000313" key="1">
    <source>
        <dbReference type="EMBL" id="EFX87110.1"/>
    </source>
</evidence>
<dbReference type="PhylomeDB" id="E9FZT8"/>
<reference evidence="1 2" key="1">
    <citation type="journal article" date="2011" name="Science">
        <title>The ecoresponsive genome of Daphnia pulex.</title>
        <authorList>
            <person name="Colbourne J.K."/>
            <person name="Pfrender M.E."/>
            <person name="Gilbert D."/>
            <person name="Thomas W.K."/>
            <person name="Tucker A."/>
            <person name="Oakley T.H."/>
            <person name="Tokishita S."/>
            <person name="Aerts A."/>
            <person name="Arnold G.J."/>
            <person name="Basu M.K."/>
            <person name="Bauer D.J."/>
            <person name="Caceres C.E."/>
            <person name="Carmel L."/>
            <person name="Casola C."/>
            <person name="Choi J.H."/>
            <person name="Detter J.C."/>
            <person name="Dong Q."/>
            <person name="Dusheyko S."/>
            <person name="Eads B.D."/>
            <person name="Frohlich T."/>
            <person name="Geiler-Samerotte K.A."/>
            <person name="Gerlach D."/>
            <person name="Hatcher P."/>
            <person name="Jogdeo S."/>
            <person name="Krijgsveld J."/>
            <person name="Kriventseva E.V."/>
            <person name="Kultz D."/>
            <person name="Laforsch C."/>
            <person name="Lindquist E."/>
            <person name="Lopez J."/>
            <person name="Manak J.R."/>
            <person name="Muller J."/>
            <person name="Pangilinan J."/>
            <person name="Patwardhan R.P."/>
            <person name="Pitluck S."/>
            <person name="Pritham E.J."/>
            <person name="Rechtsteiner A."/>
            <person name="Rho M."/>
            <person name="Rogozin I.B."/>
            <person name="Sakarya O."/>
            <person name="Salamov A."/>
            <person name="Schaack S."/>
            <person name="Shapiro H."/>
            <person name="Shiga Y."/>
            <person name="Skalitzky C."/>
            <person name="Smith Z."/>
            <person name="Souvorov A."/>
            <person name="Sung W."/>
            <person name="Tang Z."/>
            <person name="Tsuchiya D."/>
            <person name="Tu H."/>
            <person name="Vos H."/>
            <person name="Wang M."/>
            <person name="Wolf Y.I."/>
            <person name="Yamagata H."/>
            <person name="Yamada T."/>
            <person name="Ye Y."/>
            <person name="Shaw J.R."/>
            <person name="Andrews J."/>
            <person name="Crease T.J."/>
            <person name="Tang H."/>
            <person name="Lucas S.M."/>
            <person name="Robertson H.M."/>
            <person name="Bork P."/>
            <person name="Koonin E.V."/>
            <person name="Zdobnov E.M."/>
            <person name="Grigoriev I.V."/>
            <person name="Lynch M."/>
            <person name="Boore J.L."/>
        </authorList>
    </citation>
    <scope>NUCLEOTIDE SEQUENCE [LARGE SCALE GENOMIC DNA]</scope>
</reference>
<evidence type="ECO:0008006" key="3">
    <source>
        <dbReference type="Google" id="ProtNLM"/>
    </source>
</evidence>
<dbReference type="AlphaFoldDB" id="E9FZT8"/>
<dbReference type="eggNOG" id="ENOG502SZXK">
    <property type="taxonomic scope" value="Eukaryota"/>
</dbReference>
<gene>
    <name evidence="1" type="ORF">DAPPUDRAFT_236051</name>
</gene>
<dbReference type="InParanoid" id="E9FZT8"/>